<proteinExistence type="predicted"/>
<sequence>MKVLGSFVDCVYEPHLYKEDIRDIRTKLISRLPDKRICEMASVLIIDTKYDAYVVKIRRPELNSSGCVDIKKTHKKIYETDFIEISKRDYEGLDWREAAKKTDELMKPGSFVIFETDIDVDTLIK</sequence>
<name>A0A8S5TFC6_9CAUD</name>
<evidence type="ECO:0000313" key="1">
    <source>
        <dbReference type="EMBL" id="DAF61969.1"/>
    </source>
</evidence>
<reference evidence="1" key="1">
    <citation type="journal article" date="2021" name="Proc. Natl. Acad. Sci. U.S.A.">
        <title>A Catalog of Tens of Thousands of Viruses from Human Metagenomes Reveals Hidden Associations with Chronic Diseases.</title>
        <authorList>
            <person name="Tisza M.J."/>
            <person name="Buck C.B."/>
        </authorList>
    </citation>
    <scope>NUCLEOTIDE SEQUENCE</scope>
    <source>
        <strain evidence="1">CtP0x5</strain>
    </source>
</reference>
<accession>A0A8S5TFC6</accession>
<organism evidence="1">
    <name type="scientific">Siphoviridae sp. ctP0x5</name>
    <dbReference type="NCBI Taxonomy" id="2827863"/>
    <lineage>
        <taxon>Viruses</taxon>
        <taxon>Duplodnaviria</taxon>
        <taxon>Heunggongvirae</taxon>
        <taxon>Uroviricota</taxon>
        <taxon>Caudoviricetes</taxon>
    </lineage>
</organism>
<protein>
    <submittedName>
        <fullName evidence="1">Uncharacterized protein</fullName>
    </submittedName>
</protein>
<dbReference type="EMBL" id="BK032818">
    <property type="protein sequence ID" value="DAF61969.1"/>
    <property type="molecule type" value="Genomic_DNA"/>
</dbReference>